<dbReference type="eggNOG" id="arCOG02209">
    <property type="taxonomic scope" value="Archaea"/>
</dbReference>
<dbReference type="OrthoDB" id="202076at2157"/>
<dbReference type="GeneID" id="14375928"/>
<dbReference type="STRING" id="797302.Halru_0621"/>
<gene>
    <name evidence="7" type="ordered locus">Halru_0621</name>
</gene>
<keyword evidence="5 6" id="KW-0472">Membrane</keyword>
<name>L0I8W6_HALRX</name>
<feature type="transmembrane region" description="Helical" evidence="6">
    <location>
        <begin position="85"/>
        <end position="108"/>
    </location>
</feature>
<feature type="transmembrane region" description="Helical" evidence="6">
    <location>
        <begin position="307"/>
        <end position="328"/>
    </location>
</feature>
<evidence type="ECO:0000256" key="1">
    <source>
        <dbReference type="ARBA" id="ARBA00004651"/>
    </source>
</evidence>
<comment type="subcellular location">
    <subcellularLocation>
        <location evidence="1">Cell membrane</location>
        <topology evidence="1">Multi-pass membrane protein</topology>
    </subcellularLocation>
</comment>
<evidence type="ECO:0000256" key="6">
    <source>
        <dbReference type="SAM" id="Phobius"/>
    </source>
</evidence>
<dbReference type="KEGG" id="hru:Halru_0621"/>
<evidence type="ECO:0000313" key="7">
    <source>
        <dbReference type="EMBL" id="AGB15248.1"/>
    </source>
</evidence>
<dbReference type="GO" id="GO:0005886">
    <property type="term" value="C:plasma membrane"/>
    <property type="evidence" value="ECO:0007669"/>
    <property type="project" value="UniProtKB-SubCell"/>
</dbReference>
<feature type="transmembrane region" description="Helical" evidence="6">
    <location>
        <begin position="120"/>
        <end position="141"/>
    </location>
</feature>
<proteinExistence type="predicted"/>
<dbReference type="CDD" id="cd13128">
    <property type="entry name" value="MATE_Wzx_like"/>
    <property type="match status" value="1"/>
</dbReference>
<keyword evidence="4 6" id="KW-1133">Transmembrane helix</keyword>
<feature type="transmembrane region" description="Helical" evidence="6">
    <location>
        <begin position="428"/>
        <end position="450"/>
    </location>
</feature>
<evidence type="ECO:0000313" key="8">
    <source>
        <dbReference type="Proteomes" id="UP000010846"/>
    </source>
</evidence>
<dbReference type="RefSeq" id="WP_015299929.1">
    <property type="nucleotide sequence ID" value="NC_019964.1"/>
</dbReference>
<protein>
    <submittedName>
        <fullName evidence="7">Membrane protein involved in the export of O-antigen and teichoic acid</fullName>
    </submittedName>
</protein>
<keyword evidence="8" id="KW-1185">Reference proteome</keyword>
<dbReference type="EMBL" id="CP003050">
    <property type="protein sequence ID" value="AGB15248.1"/>
    <property type="molecule type" value="Genomic_DNA"/>
</dbReference>
<sequence>MTALSADILRGVKVSFYSRAVHILTNGLLVVLLAGTLLGPDEYGLLFLVLSVVGVAQLFADLGIARAAARYVSEYKETDDGQVPYIVASSLRYRLVLIAVVCIAILLGRQRLAAVLDEPALIDTLVVGAAFLAFQSIKVYHVTLFQGFNRLEDSALVSIVDNVGRFVLVVAFVFLGGGVLGALAGYVLGSILATAVGLFILFARVYRSYDRADRPEHGLRRRILEYSVPLTASRSANVIDRRVDIILVGFFLNPAAVGFYTLGKQISEFVEAPAGAVGFALSPVYGEEKAAGGIDRASRLYESSMRYVLLLYVPAVAGVIVVAEPGIRLVFGDAYEPAVPVLQVLSLFVLFKAINSVTTQALDYLGRARHRAIVKGVTSAGNFGLNVVLIPVMGVTGAALATVLTFGVYSLANVYIMHHELTVRWTRLAHVGAIATAIALVMGGLVLTLSPHVTSILSLAAVVSVGVAVWAFLATVTGLLDIERVSAVVT</sequence>
<dbReference type="PANTHER" id="PTHR30250:SF11">
    <property type="entry name" value="O-ANTIGEN TRANSPORTER-RELATED"/>
    <property type="match status" value="1"/>
</dbReference>
<feature type="transmembrane region" description="Helical" evidence="6">
    <location>
        <begin position="456"/>
        <end position="480"/>
    </location>
</feature>
<dbReference type="Pfam" id="PF01943">
    <property type="entry name" value="Polysacc_synt"/>
    <property type="match status" value="1"/>
</dbReference>
<feature type="transmembrane region" description="Helical" evidence="6">
    <location>
        <begin position="162"/>
        <end position="180"/>
    </location>
</feature>
<dbReference type="Proteomes" id="UP000010846">
    <property type="component" value="Chromosome"/>
</dbReference>
<organism evidence="7 8">
    <name type="scientific">Halovivax ruber (strain DSM 18193 / JCM 13892 / XH-70)</name>
    <dbReference type="NCBI Taxonomy" id="797302"/>
    <lineage>
        <taxon>Archaea</taxon>
        <taxon>Methanobacteriati</taxon>
        <taxon>Methanobacteriota</taxon>
        <taxon>Stenosarchaea group</taxon>
        <taxon>Halobacteria</taxon>
        <taxon>Halobacteriales</taxon>
        <taxon>Natrialbaceae</taxon>
        <taxon>Halovivax</taxon>
    </lineage>
</organism>
<feature type="transmembrane region" description="Helical" evidence="6">
    <location>
        <begin position="45"/>
        <end position="64"/>
    </location>
</feature>
<dbReference type="InterPro" id="IPR002797">
    <property type="entry name" value="Polysacc_synth"/>
</dbReference>
<dbReference type="PANTHER" id="PTHR30250">
    <property type="entry name" value="PST FAMILY PREDICTED COLANIC ACID TRANSPORTER"/>
    <property type="match status" value="1"/>
</dbReference>
<keyword evidence="2" id="KW-1003">Cell membrane</keyword>
<evidence type="ECO:0000256" key="4">
    <source>
        <dbReference type="ARBA" id="ARBA00022989"/>
    </source>
</evidence>
<feature type="transmembrane region" description="Helical" evidence="6">
    <location>
        <begin position="20"/>
        <end position="39"/>
    </location>
</feature>
<dbReference type="InterPro" id="IPR050833">
    <property type="entry name" value="Poly_Biosynth_Transport"/>
</dbReference>
<reference evidence="7" key="1">
    <citation type="submission" date="2011-09" db="EMBL/GenBank/DDBJ databases">
        <title>Complete sequence of Halovivax ruber XH-70.</title>
        <authorList>
            <consortium name="US DOE Joint Genome Institute"/>
            <person name="Lucas S."/>
            <person name="Han J."/>
            <person name="Lapidus A."/>
            <person name="Cheng J.-F."/>
            <person name="Goodwin L."/>
            <person name="Pitluck S."/>
            <person name="Peters L."/>
            <person name="Mikhailova N."/>
            <person name="Davenport K."/>
            <person name="Detter J.C."/>
            <person name="Han C."/>
            <person name="Tapia R."/>
            <person name="Land M."/>
            <person name="Hauser L."/>
            <person name="Kyrpides N."/>
            <person name="Ivanova N."/>
            <person name="Pagani I."/>
            <person name="Sproer C."/>
            <person name="Anderson I."/>
            <person name="Woyke T."/>
        </authorList>
    </citation>
    <scope>NUCLEOTIDE SEQUENCE</scope>
    <source>
        <strain evidence="7">XH-70</strain>
    </source>
</reference>
<evidence type="ECO:0000256" key="3">
    <source>
        <dbReference type="ARBA" id="ARBA00022692"/>
    </source>
</evidence>
<evidence type="ECO:0000256" key="5">
    <source>
        <dbReference type="ARBA" id="ARBA00023136"/>
    </source>
</evidence>
<feature type="transmembrane region" description="Helical" evidence="6">
    <location>
        <begin position="186"/>
        <end position="206"/>
    </location>
</feature>
<dbReference type="AlphaFoldDB" id="L0I8W6"/>
<dbReference type="HOGENOM" id="CLU_022017_5_1_2"/>
<keyword evidence="3 6" id="KW-0812">Transmembrane</keyword>
<accession>L0I8W6</accession>
<evidence type="ECO:0000256" key="2">
    <source>
        <dbReference type="ARBA" id="ARBA00022475"/>
    </source>
</evidence>